<reference evidence="4" key="1">
    <citation type="journal article" date="2017" name="Genome Biol.">
        <title>Comparative genomics reveals high biological diversity and specific adaptations in the industrially and medically important fungal genus Aspergillus.</title>
        <authorList>
            <person name="de Vries R.P."/>
            <person name="Riley R."/>
            <person name="Wiebenga A."/>
            <person name="Aguilar-Osorio G."/>
            <person name="Amillis S."/>
            <person name="Uchima C.A."/>
            <person name="Anderluh G."/>
            <person name="Asadollahi M."/>
            <person name="Askin M."/>
            <person name="Barry K."/>
            <person name="Battaglia E."/>
            <person name="Bayram O."/>
            <person name="Benocci T."/>
            <person name="Braus-Stromeyer S.A."/>
            <person name="Caldana C."/>
            <person name="Canovas D."/>
            <person name="Cerqueira G.C."/>
            <person name="Chen F."/>
            <person name="Chen W."/>
            <person name="Choi C."/>
            <person name="Clum A."/>
            <person name="Dos Santos R.A."/>
            <person name="Damasio A.R."/>
            <person name="Diallinas G."/>
            <person name="Emri T."/>
            <person name="Fekete E."/>
            <person name="Flipphi M."/>
            <person name="Freyberg S."/>
            <person name="Gallo A."/>
            <person name="Gournas C."/>
            <person name="Habgood R."/>
            <person name="Hainaut M."/>
            <person name="Harispe M.L."/>
            <person name="Henrissat B."/>
            <person name="Hilden K.S."/>
            <person name="Hope R."/>
            <person name="Hossain A."/>
            <person name="Karabika E."/>
            <person name="Karaffa L."/>
            <person name="Karanyi Z."/>
            <person name="Krasevec N."/>
            <person name="Kuo A."/>
            <person name="Kusch H."/>
            <person name="LaButti K."/>
            <person name="Lagendijk E.L."/>
            <person name="Lapidus A."/>
            <person name="Levasseur A."/>
            <person name="Lindquist E."/>
            <person name="Lipzen A."/>
            <person name="Logrieco A.F."/>
            <person name="MacCabe A."/>
            <person name="Maekelae M.R."/>
            <person name="Malavazi I."/>
            <person name="Melin P."/>
            <person name="Meyer V."/>
            <person name="Mielnichuk N."/>
            <person name="Miskei M."/>
            <person name="Molnar A.P."/>
            <person name="Mule G."/>
            <person name="Ngan C.Y."/>
            <person name="Orejas M."/>
            <person name="Orosz E."/>
            <person name="Ouedraogo J.P."/>
            <person name="Overkamp K.M."/>
            <person name="Park H.-S."/>
            <person name="Perrone G."/>
            <person name="Piumi F."/>
            <person name="Punt P.J."/>
            <person name="Ram A.F."/>
            <person name="Ramon A."/>
            <person name="Rauscher S."/>
            <person name="Record E."/>
            <person name="Riano-Pachon D.M."/>
            <person name="Robert V."/>
            <person name="Roehrig J."/>
            <person name="Ruller R."/>
            <person name="Salamov A."/>
            <person name="Salih N.S."/>
            <person name="Samson R.A."/>
            <person name="Sandor E."/>
            <person name="Sanguinetti M."/>
            <person name="Schuetze T."/>
            <person name="Sepcic K."/>
            <person name="Shelest E."/>
            <person name="Sherlock G."/>
            <person name="Sophianopoulou V."/>
            <person name="Squina F.M."/>
            <person name="Sun H."/>
            <person name="Susca A."/>
            <person name="Todd R.B."/>
            <person name="Tsang A."/>
            <person name="Unkles S.E."/>
            <person name="van de Wiele N."/>
            <person name="van Rossen-Uffink D."/>
            <person name="Oliveira J.V."/>
            <person name="Vesth T.C."/>
            <person name="Visser J."/>
            <person name="Yu J.-H."/>
            <person name="Zhou M."/>
            <person name="Andersen M.R."/>
            <person name="Archer D.B."/>
            <person name="Baker S.E."/>
            <person name="Benoit I."/>
            <person name="Brakhage A.A."/>
            <person name="Braus G.H."/>
            <person name="Fischer R."/>
            <person name="Frisvad J.C."/>
            <person name="Goldman G.H."/>
            <person name="Houbraken J."/>
            <person name="Oakley B."/>
            <person name="Pocsi I."/>
            <person name="Scazzocchio C."/>
            <person name="Seiboth B."/>
            <person name="vanKuyk P.A."/>
            <person name="Wortman J."/>
            <person name="Dyer P.S."/>
            <person name="Grigoriev I.V."/>
        </authorList>
    </citation>
    <scope>NUCLEOTIDE SEQUENCE [LARGE SCALE GENOMIC DNA]</scope>
    <source>
        <strain evidence="4">CBS 516.65</strain>
    </source>
</reference>
<dbReference type="GO" id="GO:0016491">
    <property type="term" value="F:oxidoreductase activity"/>
    <property type="evidence" value="ECO:0007669"/>
    <property type="project" value="InterPro"/>
</dbReference>
<dbReference type="Proteomes" id="UP000184300">
    <property type="component" value="Unassembled WGS sequence"/>
</dbReference>
<proteinExistence type="inferred from homology"/>
<dbReference type="SUPFAM" id="SSF54909">
    <property type="entry name" value="Dimeric alpha+beta barrel"/>
    <property type="match status" value="1"/>
</dbReference>
<comment type="similarity">
    <text evidence="1">Belongs to the tpcK family.</text>
</comment>
<evidence type="ECO:0000259" key="2">
    <source>
        <dbReference type="Pfam" id="PF07110"/>
    </source>
</evidence>
<evidence type="ECO:0000313" key="4">
    <source>
        <dbReference type="Proteomes" id="UP000184300"/>
    </source>
</evidence>
<organism evidence="3 4">
    <name type="scientific">Aspergillus glaucus CBS 516.65</name>
    <dbReference type="NCBI Taxonomy" id="1160497"/>
    <lineage>
        <taxon>Eukaryota</taxon>
        <taxon>Fungi</taxon>
        <taxon>Dikarya</taxon>
        <taxon>Ascomycota</taxon>
        <taxon>Pezizomycotina</taxon>
        <taxon>Eurotiomycetes</taxon>
        <taxon>Eurotiomycetidae</taxon>
        <taxon>Eurotiales</taxon>
        <taxon>Aspergillaceae</taxon>
        <taxon>Aspergillus</taxon>
        <taxon>Aspergillus subgen. Aspergillus</taxon>
    </lineage>
</organism>
<dbReference type="EMBL" id="KV878922">
    <property type="protein sequence ID" value="OJJ79107.1"/>
    <property type="molecule type" value="Genomic_DNA"/>
</dbReference>
<dbReference type="VEuPathDB" id="FungiDB:ASPGLDRAFT_70340"/>
<dbReference type="OrthoDB" id="3454835at2759"/>
<dbReference type="InterPro" id="IPR009799">
    <property type="entry name" value="EthD_dom"/>
</dbReference>
<keyword evidence="4" id="KW-1185">Reference proteome</keyword>
<sequence>MNPLPKDYQFTYPELDYSSKPNIQHAIKVSVFFRKLDRISHADFFRHWETVHADLAVATKAFQNYILRYAQHHQTPEMKKRATSLGEHVLEYDACAQLWVRTWDDWLAFYNSPEYAAALSDDCNRFMALPMTYMVGYENLVVGDASVVLGGSDGLPAKPANNATKD</sequence>
<name>A0A1L9V598_ASPGL</name>
<dbReference type="Pfam" id="PF07110">
    <property type="entry name" value="EthD"/>
    <property type="match status" value="1"/>
</dbReference>
<dbReference type="GeneID" id="34465730"/>
<dbReference type="AlphaFoldDB" id="A0A1L9V598"/>
<dbReference type="STRING" id="1160497.A0A1L9V598"/>
<protein>
    <recommendedName>
        <fullName evidence="2">EthD domain-containing protein</fullName>
    </recommendedName>
</protein>
<gene>
    <name evidence="3" type="ORF">ASPGLDRAFT_70340</name>
</gene>
<dbReference type="RefSeq" id="XP_022395805.1">
    <property type="nucleotide sequence ID" value="XM_022549470.1"/>
</dbReference>
<feature type="domain" description="EthD" evidence="2">
    <location>
        <begin position="38"/>
        <end position="128"/>
    </location>
</feature>
<dbReference type="Gene3D" id="3.30.70.100">
    <property type="match status" value="1"/>
</dbReference>
<dbReference type="InterPro" id="IPR011008">
    <property type="entry name" value="Dimeric_a/b-barrel"/>
</dbReference>
<accession>A0A1L9V598</accession>
<evidence type="ECO:0000313" key="3">
    <source>
        <dbReference type="EMBL" id="OJJ79107.1"/>
    </source>
</evidence>
<evidence type="ECO:0000256" key="1">
    <source>
        <dbReference type="ARBA" id="ARBA00005986"/>
    </source>
</evidence>